<comment type="caution">
    <text evidence="1">The sequence shown here is derived from an EMBL/GenBank/DDBJ whole genome shotgun (WGS) entry which is preliminary data.</text>
</comment>
<evidence type="ECO:0000313" key="2">
    <source>
        <dbReference type="Proteomes" id="UP000607645"/>
    </source>
</evidence>
<dbReference type="Proteomes" id="UP000607645">
    <property type="component" value="Unassembled WGS sequence"/>
</dbReference>
<organism evidence="1 2">
    <name type="scientific">Lawsonibacter faecis</name>
    <dbReference type="NCBI Taxonomy" id="2763052"/>
    <lineage>
        <taxon>Bacteria</taxon>
        <taxon>Bacillati</taxon>
        <taxon>Bacillota</taxon>
        <taxon>Clostridia</taxon>
        <taxon>Eubacteriales</taxon>
        <taxon>Oscillospiraceae</taxon>
        <taxon>Lawsonibacter</taxon>
    </lineage>
</organism>
<proteinExistence type="predicted"/>
<dbReference type="RefSeq" id="WP_186918501.1">
    <property type="nucleotide sequence ID" value="NZ_JACOPQ010000002.1"/>
</dbReference>
<dbReference type="AlphaFoldDB" id="A0A8J6JIZ2"/>
<gene>
    <name evidence="1" type="ORF">H8S62_03650</name>
</gene>
<reference evidence="1" key="1">
    <citation type="submission" date="2020-08" db="EMBL/GenBank/DDBJ databases">
        <title>Genome public.</title>
        <authorList>
            <person name="Liu C."/>
            <person name="Sun Q."/>
        </authorList>
    </citation>
    <scope>NUCLEOTIDE SEQUENCE</scope>
    <source>
        <strain evidence="1">NSJ-52</strain>
    </source>
</reference>
<accession>A0A8J6JIZ2</accession>
<sequence>MYQAGTPELRRIMRWLDAEYPDGNLRSVEPITKNAVRIVYHSGDCAIVVCRQDGTMDLRSIDEAC</sequence>
<keyword evidence="2" id="KW-1185">Reference proteome</keyword>
<protein>
    <submittedName>
        <fullName evidence="1">Uncharacterized protein</fullName>
    </submittedName>
</protein>
<evidence type="ECO:0000313" key="1">
    <source>
        <dbReference type="EMBL" id="MBC5736104.1"/>
    </source>
</evidence>
<name>A0A8J6JIZ2_9FIRM</name>
<dbReference type="EMBL" id="JACOPQ010000002">
    <property type="protein sequence ID" value="MBC5736104.1"/>
    <property type="molecule type" value="Genomic_DNA"/>
</dbReference>